<evidence type="ECO:0000256" key="7">
    <source>
        <dbReference type="ARBA" id="ARBA00022801"/>
    </source>
</evidence>
<dbReference type="GO" id="GO:0005634">
    <property type="term" value="C:nucleus"/>
    <property type="evidence" value="ECO:0007669"/>
    <property type="project" value="TreeGrafter"/>
</dbReference>
<comment type="subunit">
    <text evidence="2">Homodimer.</text>
</comment>
<gene>
    <name evidence="9" type="ORF">Ctob_012152</name>
</gene>
<dbReference type="Gene3D" id="3.60.15.10">
    <property type="entry name" value="Ribonuclease Z/Hydroxyacylglutathione hydrolase-like"/>
    <property type="match status" value="1"/>
</dbReference>
<dbReference type="InterPro" id="IPR036866">
    <property type="entry name" value="RibonucZ/Hydroxyglut_hydro"/>
</dbReference>
<dbReference type="SUPFAM" id="SSF56281">
    <property type="entry name" value="Metallo-hydrolase/oxidoreductase"/>
    <property type="match status" value="1"/>
</dbReference>
<keyword evidence="6" id="KW-0255">Endonuclease</keyword>
<evidence type="ECO:0000313" key="10">
    <source>
        <dbReference type="Proteomes" id="UP000037460"/>
    </source>
</evidence>
<keyword evidence="8" id="KW-0862">Zinc</keyword>
<dbReference type="HAMAP" id="MF_01818">
    <property type="entry name" value="RNase_Z_BN"/>
    <property type="match status" value="1"/>
</dbReference>
<dbReference type="GO" id="GO:0046872">
    <property type="term" value="F:metal ion binding"/>
    <property type="evidence" value="ECO:0007669"/>
    <property type="project" value="UniProtKB-KW"/>
</dbReference>
<evidence type="ECO:0000256" key="2">
    <source>
        <dbReference type="ARBA" id="ARBA00011738"/>
    </source>
</evidence>
<dbReference type="PANTHER" id="PTHR46018:SF2">
    <property type="entry name" value="ZINC PHOSPHODIESTERASE ELAC PROTEIN 1"/>
    <property type="match status" value="1"/>
</dbReference>
<sequence length="411" mass="44544">MQLDYLDLTFLGTSSGAPSATRNQQSLALQMLGETWLFDCGEAAQHRLMRTTTSAPSIRRIFISHLHGDHVFGLPGMLCAIATGYGGGTSSSEALGHTSSDEVDDAQPVIIYGPQGLRAFLRASLGNAYATLGSMKLQINELVGLRAIEHQGMRPHCTVSEPLSSEVEGESIEPDADGVWRLPMDEHAPPLTIEALELDHSVPTVGWVLTERSRPGKLDPSVIPILKKHSIRLTQLKSFKLGVPIELPDGTVLEPSQYVGKATSRKLAILSDMRALKEPAVAEAVLSGANLLVHEATNACTNSDELNGVSPKKVERTARKHGHSTPQMAAALARRVKAQHLLLTHFSVRYVGDSTPHAVRTMDEVRALAEQLFGAGRVTAAVDLMTVRMFIDGTLQESLWACFFCRFIDDG</sequence>
<dbReference type="CDD" id="cd07717">
    <property type="entry name" value="RNaseZ_ZiPD-like_MBL-fold"/>
    <property type="match status" value="1"/>
</dbReference>
<evidence type="ECO:0000256" key="1">
    <source>
        <dbReference type="ARBA" id="ARBA00001947"/>
    </source>
</evidence>
<keyword evidence="5" id="KW-0479">Metal-binding</keyword>
<dbReference type="GO" id="GO:0042781">
    <property type="term" value="F:3'-tRNA processing endoribonuclease activity"/>
    <property type="evidence" value="ECO:0007669"/>
    <property type="project" value="TreeGrafter"/>
</dbReference>
<comment type="cofactor">
    <cofactor evidence="1">
        <name>Zn(2+)</name>
        <dbReference type="ChEBI" id="CHEBI:29105"/>
    </cofactor>
</comment>
<evidence type="ECO:0000256" key="6">
    <source>
        <dbReference type="ARBA" id="ARBA00022759"/>
    </source>
</evidence>
<organism evidence="9 10">
    <name type="scientific">Chrysochromulina tobinii</name>
    <dbReference type="NCBI Taxonomy" id="1460289"/>
    <lineage>
        <taxon>Eukaryota</taxon>
        <taxon>Haptista</taxon>
        <taxon>Haptophyta</taxon>
        <taxon>Prymnesiophyceae</taxon>
        <taxon>Prymnesiales</taxon>
        <taxon>Chrysochromulinaceae</taxon>
        <taxon>Chrysochromulina</taxon>
    </lineage>
</organism>
<evidence type="ECO:0000256" key="5">
    <source>
        <dbReference type="ARBA" id="ARBA00022723"/>
    </source>
</evidence>
<dbReference type="OrthoDB" id="527344at2759"/>
<keyword evidence="4" id="KW-0540">Nuclease</keyword>
<dbReference type="Pfam" id="PF23023">
    <property type="entry name" value="Anti-Pycsar_Apyc1"/>
    <property type="match status" value="1"/>
</dbReference>
<protein>
    <submittedName>
        <fullName evidence="9">Metallo-hydrolase oxidoreductase</fullName>
    </submittedName>
</protein>
<evidence type="ECO:0000313" key="9">
    <source>
        <dbReference type="EMBL" id="KOO33288.1"/>
    </source>
</evidence>
<accession>A0A0M0K4I3</accession>
<evidence type="ECO:0000256" key="3">
    <source>
        <dbReference type="ARBA" id="ARBA00022694"/>
    </source>
</evidence>
<dbReference type="PANTHER" id="PTHR46018">
    <property type="entry name" value="ZINC PHOSPHODIESTERASE ELAC PROTEIN 1"/>
    <property type="match status" value="1"/>
</dbReference>
<dbReference type="InterPro" id="IPR013471">
    <property type="entry name" value="RNase_Z/BN"/>
</dbReference>
<evidence type="ECO:0000256" key="4">
    <source>
        <dbReference type="ARBA" id="ARBA00022722"/>
    </source>
</evidence>
<name>A0A0M0K4I3_9EUKA</name>
<comment type="caution">
    <text evidence="9">The sequence shown here is derived from an EMBL/GenBank/DDBJ whole genome shotgun (WGS) entry which is preliminary data.</text>
</comment>
<dbReference type="EMBL" id="JWZX01001554">
    <property type="protein sequence ID" value="KOO33288.1"/>
    <property type="molecule type" value="Genomic_DNA"/>
</dbReference>
<keyword evidence="7 9" id="KW-0378">Hydrolase</keyword>
<keyword evidence="10" id="KW-1185">Reference proteome</keyword>
<dbReference type="AlphaFoldDB" id="A0A0M0K4I3"/>
<keyword evidence="3" id="KW-0819">tRNA processing</keyword>
<dbReference type="Proteomes" id="UP000037460">
    <property type="component" value="Unassembled WGS sequence"/>
</dbReference>
<proteinExistence type="inferred from homology"/>
<evidence type="ECO:0000256" key="8">
    <source>
        <dbReference type="ARBA" id="ARBA00022833"/>
    </source>
</evidence>
<reference evidence="10" key="1">
    <citation type="journal article" date="2015" name="PLoS Genet.">
        <title>Genome Sequence and Transcriptome Analyses of Chrysochromulina tobin: Metabolic Tools for Enhanced Algal Fitness in the Prominent Order Prymnesiales (Haptophyceae).</title>
        <authorList>
            <person name="Hovde B.T."/>
            <person name="Deodato C.R."/>
            <person name="Hunsperger H.M."/>
            <person name="Ryken S.A."/>
            <person name="Yost W."/>
            <person name="Jha R.K."/>
            <person name="Patterson J."/>
            <person name="Monnat R.J. Jr."/>
            <person name="Barlow S.B."/>
            <person name="Starkenburg S.R."/>
            <person name="Cattolico R.A."/>
        </authorList>
    </citation>
    <scope>NUCLEOTIDE SEQUENCE</scope>
    <source>
        <strain evidence="10">CCMP291</strain>
    </source>
</reference>